<feature type="domain" description="Transglutaminase-like" evidence="2">
    <location>
        <begin position="290"/>
        <end position="398"/>
    </location>
</feature>
<dbReference type="Gene3D" id="1.20.920.20">
    <property type="match status" value="1"/>
</dbReference>
<evidence type="ECO:0000313" key="4">
    <source>
        <dbReference type="EnsemblMetazoa" id="G20558.2:cds"/>
    </source>
</evidence>
<dbReference type="InterPro" id="IPR038765">
    <property type="entry name" value="Papain-like_cys_pep_sf"/>
</dbReference>
<accession>A0A8W8JQ66</accession>
<evidence type="ECO:0008006" key="6">
    <source>
        <dbReference type="Google" id="ProtNLM"/>
    </source>
</evidence>
<reference evidence="4" key="1">
    <citation type="submission" date="2022-08" db="UniProtKB">
        <authorList>
            <consortium name="EnsemblMetazoa"/>
        </authorList>
    </citation>
    <scope>IDENTIFICATION</scope>
    <source>
        <strain evidence="4">05x7-T-G4-1.051#20</strain>
    </source>
</reference>
<evidence type="ECO:0000259" key="3">
    <source>
        <dbReference type="Pfam" id="PF23265"/>
    </source>
</evidence>
<dbReference type="PANTHER" id="PTHR47020">
    <property type="entry name" value="HILLARIN"/>
    <property type="match status" value="1"/>
</dbReference>
<feature type="compositionally biased region" description="Polar residues" evidence="1">
    <location>
        <begin position="17"/>
        <end position="29"/>
    </location>
</feature>
<dbReference type="SUPFAM" id="SSF54001">
    <property type="entry name" value="Cysteine proteinases"/>
    <property type="match status" value="1"/>
</dbReference>
<feature type="region of interest" description="Disordered" evidence="1">
    <location>
        <begin position="971"/>
        <end position="997"/>
    </location>
</feature>
<dbReference type="OrthoDB" id="6129702at2759"/>
<dbReference type="Pfam" id="PF01841">
    <property type="entry name" value="Transglut_core"/>
    <property type="match status" value="1"/>
</dbReference>
<proteinExistence type="predicted"/>
<feature type="region of interest" description="Disordered" evidence="1">
    <location>
        <begin position="1026"/>
        <end position="1136"/>
    </location>
</feature>
<dbReference type="InterPro" id="IPR056564">
    <property type="entry name" value="Ig-like_KY"/>
</dbReference>
<protein>
    <recommendedName>
        <fullName evidence="6">Kyphoscoliosis peptidase</fullName>
    </recommendedName>
</protein>
<dbReference type="EnsemblMetazoa" id="G20558.2">
    <property type="protein sequence ID" value="G20558.2:cds"/>
    <property type="gene ID" value="G20558"/>
</dbReference>
<feature type="region of interest" description="Disordered" evidence="1">
    <location>
        <begin position="154"/>
        <end position="211"/>
    </location>
</feature>
<keyword evidence="5" id="KW-1185">Reference proteome</keyword>
<dbReference type="Proteomes" id="UP000005408">
    <property type="component" value="Unassembled WGS sequence"/>
</dbReference>
<dbReference type="InterPro" id="IPR053041">
    <property type="entry name" value="Transglut-like_Superfamily_Mod"/>
</dbReference>
<dbReference type="PANTHER" id="PTHR47020:SF1">
    <property type="entry name" value="HILLARIN"/>
    <property type="match status" value="1"/>
</dbReference>
<dbReference type="OMA" id="ATFYEWV"/>
<sequence length="1136" mass="128972">MGNAPSEVDDGGKRNRITPNMSRQNTQITVRPVDEGMEMDFVDERSMSRSPSQVFAERAWRDTPDGRTPSPNPMSNGGNYKKKKTIDRLNQVMDYMSAKRSNTVLSNPASTRSTKDIVYELEEEFSDDINKKLGKNQEEKYNVIENFFERMGSTVSAGEESSERDPSPDYYGGSKKKPLGDDPHPVSMGEKKKGFPDDPVDEKKNRLATSQLNREKPTVQFATMKFHKKCVYSQTHFLYTRDESLLPDMPPPHPPYTRKSEIFDARQYRRVDKKALKVRKAIINGMLSELVTYLTERYRDDISKLRALYVWLTSQNLRKLKLPLKPAREGHVLHYLEKLKKKRGNYAQLFSHLCNLAGLPCVVIHGYLKGSTYEIGQTLSKDTHYGEWNAVLINNNWRFINAYWGSCAVGTETDSDIAMYRLDENFFMPDPDQLAYTHFPEEQKWQLLEPSMSMFIFEKRAFLKERFFELDMRVLSHPDCEIKVQNGEEEILFGMNPARAPNLDFMCFIFLKEEKDYRILYDDENRYQHDFLYRPNDDSLSIKIRFPKKGTYRVEIVGKDNSIMDEGYDYDWIAVYKATVVNGCKKYVAFPKAADAGWGNSPILEQIGLESANYEQRRAILTAEEGMCTIGYEIKTPEARDLMLSYKMINVNSGLDDVTMESDDFTMEDGKFQVHINLPPGDESAFCLFAQIDDPEYGSIEKNLCNYLIISTPLKELDKQEKQAVKSVEEVLDDAIHFKQLEMLERAVDLVETKRATRHMYAKVMEAKDTIERLKSISKMMHKVLSLDQRTIAEIRGYSNPSPEIHAVMKATLLLLGHYEEETREWRSVQAILGKTGRNSLKRKINMFDINHCKLDIALGAQKLLGDMKLQDILNQSCGAATFFEWVHFTANEVSLRRPDEKLRAVPLISLAAVRFKANNKDLDKVRQMAQADIDNAIYSKQNAALAPPPTSQNSLPTNKPYFKEINEVDEEPDLPSPFAKSLKGPKKGGPKEDLERFGAVGGEDYVTINDGDLASGSQTVEAVVENSNPQRGGNRGKGRVASKPVVTGPKTPKPTVKAKIEQEKSSSASASKNIPLSPSFEKAIEKNLEVDRPTPQYTKAAASPPAPQSPPNADDEGGLQLPGGDDSYVNMWLNK</sequence>
<dbReference type="Pfam" id="PF23265">
    <property type="entry name" value="Ig-like_KY"/>
    <property type="match status" value="1"/>
</dbReference>
<evidence type="ECO:0000256" key="1">
    <source>
        <dbReference type="SAM" id="MobiDB-lite"/>
    </source>
</evidence>
<feature type="compositionally biased region" description="Basic and acidic residues" evidence="1">
    <location>
        <begin position="1083"/>
        <end position="1093"/>
    </location>
</feature>
<organism evidence="4 5">
    <name type="scientific">Magallana gigas</name>
    <name type="common">Pacific oyster</name>
    <name type="synonym">Crassostrea gigas</name>
    <dbReference type="NCBI Taxonomy" id="29159"/>
    <lineage>
        <taxon>Eukaryota</taxon>
        <taxon>Metazoa</taxon>
        <taxon>Spiralia</taxon>
        <taxon>Lophotrochozoa</taxon>
        <taxon>Mollusca</taxon>
        <taxon>Bivalvia</taxon>
        <taxon>Autobranchia</taxon>
        <taxon>Pteriomorphia</taxon>
        <taxon>Ostreida</taxon>
        <taxon>Ostreoidea</taxon>
        <taxon>Ostreidae</taxon>
        <taxon>Magallana</taxon>
    </lineage>
</organism>
<feature type="domain" description="KY-like immunoglobulin-like" evidence="3">
    <location>
        <begin position="457"/>
        <end position="590"/>
    </location>
</feature>
<evidence type="ECO:0000313" key="5">
    <source>
        <dbReference type="Proteomes" id="UP000005408"/>
    </source>
</evidence>
<dbReference type="AlphaFoldDB" id="A0A8W8JQ66"/>
<feature type="region of interest" description="Disordered" evidence="1">
    <location>
        <begin position="1"/>
        <end position="81"/>
    </location>
</feature>
<feature type="compositionally biased region" description="Low complexity" evidence="1">
    <location>
        <begin position="1044"/>
        <end position="1058"/>
    </location>
</feature>
<feature type="compositionally biased region" description="Basic and acidic residues" evidence="1">
    <location>
        <begin position="178"/>
        <end position="205"/>
    </location>
</feature>
<evidence type="ECO:0000259" key="2">
    <source>
        <dbReference type="Pfam" id="PF01841"/>
    </source>
</evidence>
<dbReference type="InterPro" id="IPR002931">
    <property type="entry name" value="Transglutaminase-like"/>
</dbReference>
<name>A0A8W8JQ66_MAGGI</name>